<sequence length="460" mass="49906">MAAPFGVAFAGLVLAILLGPVTHWVAGPVVHRLPDDQQAVALNHVRRTVLQSVGGTAALSALAFAVVNYRLNRRGQITERYTSAIGNLASDKLAERIGGMYALEHIMRESERDHSTVVEVLSAFIRENASAEDEEGSPPMRDLGRWMHPPAGTVDPPDESQARKRPATDIQTALTVIARRPRRPERNRVDLGTTNLRGADLRGAHLEQVDLRGAHLEHADLRGAHLEDANLRRAHLQHANLRRAHLEHADLWGAHLEHAYLGGAHLRRADLWGAHLEDANLVGAHLEHARLLGARLERAYLVGTHLEHANLRRAHLSHANLVDTHLEHAYLVDAHLEDANQLGAHMHHANLRGAHLERGNLGGAHLDDAYLVGAHLEQANLVDAHLDRADLVGAHLQRADLVGATLDHANLVGADLKDADLWGVDLSTVRGLSEAQLRSAITADVNEHPGEGGGAGSSPS</sequence>
<feature type="transmembrane region" description="Helical" evidence="3">
    <location>
        <begin position="49"/>
        <end position="71"/>
    </location>
</feature>
<gene>
    <name evidence="4" type="ORF">GCM10009799_13680</name>
</gene>
<dbReference type="SUPFAM" id="SSF141571">
    <property type="entry name" value="Pentapeptide repeat-like"/>
    <property type="match status" value="2"/>
</dbReference>
<proteinExistence type="predicted"/>
<keyword evidence="1" id="KW-0677">Repeat</keyword>
<dbReference type="Pfam" id="PF00805">
    <property type="entry name" value="Pentapeptide"/>
    <property type="match status" value="4"/>
</dbReference>
<keyword evidence="3" id="KW-0812">Transmembrane</keyword>
<organism evidence="4 5">
    <name type="scientific">Nocardiopsis rhodophaea</name>
    <dbReference type="NCBI Taxonomy" id="280238"/>
    <lineage>
        <taxon>Bacteria</taxon>
        <taxon>Bacillati</taxon>
        <taxon>Actinomycetota</taxon>
        <taxon>Actinomycetes</taxon>
        <taxon>Streptosporangiales</taxon>
        <taxon>Nocardiopsidaceae</taxon>
        <taxon>Nocardiopsis</taxon>
    </lineage>
</organism>
<evidence type="ECO:0000256" key="2">
    <source>
        <dbReference type="SAM" id="MobiDB-lite"/>
    </source>
</evidence>
<dbReference type="Gene3D" id="2.160.20.80">
    <property type="entry name" value="E3 ubiquitin-protein ligase SopA"/>
    <property type="match status" value="2"/>
</dbReference>
<dbReference type="InterPro" id="IPR001646">
    <property type="entry name" value="5peptide_repeat"/>
</dbReference>
<feature type="region of interest" description="Disordered" evidence="2">
    <location>
        <begin position="129"/>
        <end position="167"/>
    </location>
</feature>
<name>A0ABN2SME2_9ACTN</name>
<evidence type="ECO:0000256" key="1">
    <source>
        <dbReference type="ARBA" id="ARBA00022737"/>
    </source>
</evidence>
<keyword evidence="5" id="KW-1185">Reference proteome</keyword>
<evidence type="ECO:0008006" key="6">
    <source>
        <dbReference type="Google" id="ProtNLM"/>
    </source>
</evidence>
<comment type="caution">
    <text evidence="4">The sequence shown here is derived from an EMBL/GenBank/DDBJ whole genome shotgun (WGS) entry which is preliminary data.</text>
</comment>
<evidence type="ECO:0000313" key="5">
    <source>
        <dbReference type="Proteomes" id="UP001501585"/>
    </source>
</evidence>
<keyword evidence="3" id="KW-1133">Transmembrane helix</keyword>
<dbReference type="PANTHER" id="PTHR47485">
    <property type="entry name" value="THYLAKOID LUMENAL 17.4 KDA PROTEIN, CHLOROPLASTIC"/>
    <property type="match status" value="1"/>
</dbReference>
<dbReference type="Proteomes" id="UP001501585">
    <property type="component" value="Unassembled WGS sequence"/>
</dbReference>
<reference evidence="4 5" key="1">
    <citation type="journal article" date="2019" name="Int. J. Syst. Evol. Microbiol.">
        <title>The Global Catalogue of Microorganisms (GCM) 10K type strain sequencing project: providing services to taxonomists for standard genome sequencing and annotation.</title>
        <authorList>
            <consortium name="The Broad Institute Genomics Platform"/>
            <consortium name="The Broad Institute Genome Sequencing Center for Infectious Disease"/>
            <person name="Wu L."/>
            <person name="Ma J."/>
        </authorList>
    </citation>
    <scope>NUCLEOTIDE SEQUENCE [LARGE SCALE GENOMIC DNA]</scope>
    <source>
        <strain evidence="4 5">JCM 15313</strain>
    </source>
</reference>
<evidence type="ECO:0000256" key="3">
    <source>
        <dbReference type="SAM" id="Phobius"/>
    </source>
</evidence>
<evidence type="ECO:0000313" key="4">
    <source>
        <dbReference type="EMBL" id="GAA1989215.1"/>
    </source>
</evidence>
<dbReference type="PANTHER" id="PTHR47485:SF1">
    <property type="entry name" value="THYLAKOID LUMENAL 17.4 KDA PROTEIN, CHLOROPLASTIC"/>
    <property type="match status" value="1"/>
</dbReference>
<dbReference type="EMBL" id="BAAAPC010000004">
    <property type="protein sequence ID" value="GAA1989215.1"/>
    <property type="molecule type" value="Genomic_DNA"/>
</dbReference>
<keyword evidence="3" id="KW-0472">Membrane</keyword>
<protein>
    <recommendedName>
        <fullName evidence="6">Pentapeptide repeat-containing protein</fullName>
    </recommendedName>
</protein>
<accession>A0ABN2SME2</accession>